<name>A0ACC2W9Z1_9TREE</name>
<dbReference type="Proteomes" id="UP001230649">
    <property type="component" value="Unassembled WGS sequence"/>
</dbReference>
<accession>A0ACC2W9Z1</accession>
<protein>
    <submittedName>
        <fullName evidence="1">Uncharacterized protein</fullName>
    </submittedName>
</protein>
<dbReference type="EMBL" id="JASBWS010000034">
    <property type="protein sequence ID" value="KAJ9108034.1"/>
    <property type="molecule type" value="Genomic_DNA"/>
</dbReference>
<proteinExistence type="predicted"/>
<reference evidence="1" key="1">
    <citation type="submission" date="2023-04" db="EMBL/GenBank/DDBJ databases">
        <title>Draft Genome sequencing of Naganishia species isolated from polar environments using Oxford Nanopore Technology.</title>
        <authorList>
            <person name="Leo P."/>
            <person name="Venkateswaran K."/>
        </authorList>
    </citation>
    <scope>NUCLEOTIDE SEQUENCE</scope>
    <source>
        <strain evidence="1">MNA-CCFEE 5262</strain>
    </source>
</reference>
<comment type="caution">
    <text evidence="1">The sequence shown here is derived from an EMBL/GenBank/DDBJ whole genome shotgun (WGS) entry which is preliminary data.</text>
</comment>
<gene>
    <name evidence="1" type="ORF">QFC20_003603</name>
</gene>
<evidence type="ECO:0000313" key="2">
    <source>
        <dbReference type="Proteomes" id="UP001230649"/>
    </source>
</evidence>
<keyword evidence="2" id="KW-1185">Reference proteome</keyword>
<sequence>METSGKQDPAQVPPSPATTLRALRLDTSASKQEVDHAAAPYRHAEESHDLPPKEMIKAGIHHDAFNRDILDGDPEGKTSHDSGVSQSTGQSTASGATTPTSMTSMDTSTDLFHATTLKVHGRDAEALNRARQAFSSTHLSNDADSDYRTGVDLAKTSSAVPAPLSAPIPSSPPSGPIYQSRMPVGLALRMAAPTATSTRDMPSSRNSPLRQSTTFQQEQLNLLNIGQTKREPIEMLLSPLKGQDSMPRSNSLPTGFIRASATNLPPSPGRYADAVEAMPPNIEEAAFSIGRPPAGRLPLPPGVSRSNSASDGLTEASSLRGADYVIAVVGASQVGKTTIISKAFKAWGLSEPVSLNQEGDTMAPQVNRYTAAVDTGQPPRKRKVEIVEIDIRALRSPHATAETPIVWPSTVSRVDGVMACYDASNVNSLAGLPEIVRDLCHQLPAMVIACKSDPGPDIELAIKPIEGNEIGSPYGIGLVELSVLVQQGRHKMRHSFAWMLKSISKQRRNRPQSADQRSPSSASPRARTEVAEAHALTPESEFLQAYPSPHDRAAGDLTPKGTAHTHTLPMSTRSMSDGALAKTLADRGHRPAVTLLDNKSVDRLTDAEPETPRSSTGVTSAQGETVKQMVITMAEWLEVYPGDFAMSEARNLVIRFYASANQQSHLAHVAADIAIALQSIHAVTDLDESWSVAAVKAKTAPTAPSIAMPESPDPRASAISHAGENSDMQSAYSDLDETTLEAIMASQKLESPREMSPRTAQSDFEPSSQGHSRRQSTGSKASLLSPTGSSPPDGVIVNGSTMTRTATMTTNPSLHRVDTNASRHTSPSSDVSRSISEIDSVEGKIFQKPLALFYELSDLAIAVEMCREEWQIFSAIRPRDCFRQVLGGERDTPASLSARHFNTISSWVSTIVLGPAKAKYRAQVYEKFCGALTQLIKLRNYSSTWAVASGLNDFSIRRLASTMALVRPAAKRELADALRLIDSTGSYKTYREFLKRDCDLGSKAIPFLGVVTQDLTKIHAAHSQDQESEDRIHWSKYSVMAEAIAPLALYQARGDTVSGLAQSGGAQYLIADTPLLDEEASIIQLVRPSLADLVVCRVCTDAANT</sequence>
<organism evidence="1 2">
    <name type="scientific">Naganishia adeliensis</name>
    <dbReference type="NCBI Taxonomy" id="92952"/>
    <lineage>
        <taxon>Eukaryota</taxon>
        <taxon>Fungi</taxon>
        <taxon>Dikarya</taxon>
        <taxon>Basidiomycota</taxon>
        <taxon>Agaricomycotina</taxon>
        <taxon>Tremellomycetes</taxon>
        <taxon>Filobasidiales</taxon>
        <taxon>Filobasidiaceae</taxon>
        <taxon>Naganishia</taxon>
    </lineage>
</organism>
<evidence type="ECO:0000313" key="1">
    <source>
        <dbReference type="EMBL" id="KAJ9108034.1"/>
    </source>
</evidence>